<evidence type="ECO:0000256" key="2">
    <source>
        <dbReference type="ARBA" id="ARBA00009306"/>
    </source>
</evidence>
<comment type="similarity">
    <text evidence="2 9">Belongs to the binding-protein-dependent transport system permease family.</text>
</comment>
<dbReference type="InterPro" id="IPR035906">
    <property type="entry name" value="MetI-like_sf"/>
</dbReference>
<feature type="transmembrane region" description="Helical" evidence="9">
    <location>
        <begin position="60"/>
        <end position="86"/>
    </location>
</feature>
<feature type="transmembrane region" description="Helical" evidence="9">
    <location>
        <begin position="98"/>
        <end position="120"/>
    </location>
</feature>
<dbReference type="PANTHER" id="PTHR30183:SF3">
    <property type="entry name" value="MOLYBDENUM TRANSPORT SYSTEM PERMEASE PROTEIN MODB"/>
    <property type="match status" value="1"/>
</dbReference>
<sequence length="271" mass="28313">MSGYTGRLRRDSGHSTLLVPILLGGVLIAYFGVPFVTFLLRTGHADVLAGLAEPGAQAAIRHSLLTATIATVVATGLGVPLAYVLARRSFAGKRLLEGLVVLPLVLPPVVAGAMILTAVGRFTPLGSTLAAVGVSPTQSLFGVVLAQTFVAAPFVVVTARAGFAAVDERLERASRSLGYTPLETFRYVALPLARGAVLAGVTLTFARAMGEFGATYMVASNPRTMPTYLWVEFIKGGLDSTVPVALALLAVTLLVLGVVQWFGRVPAVIDR</sequence>
<organism evidence="12 14">
    <name type="scientific">Halapricum hydrolyticum</name>
    <dbReference type="NCBI Taxonomy" id="2979991"/>
    <lineage>
        <taxon>Archaea</taxon>
        <taxon>Methanobacteriati</taxon>
        <taxon>Methanobacteriota</taxon>
        <taxon>Stenosarchaea group</taxon>
        <taxon>Halobacteria</taxon>
        <taxon>Halobacteriales</taxon>
        <taxon>Haloarculaceae</taxon>
        <taxon>Halapricum</taxon>
    </lineage>
</organism>
<reference evidence="12" key="1">
    <citation type="submission" date="2023-02" db="EMBL/GenBank/DDBJ databases">
        <title>Enrichment on poylsaccharides allowed isolation of novel metabolic and taxonomic groups of Haloarchaea.</title>
        <authorList>
            <person name="Sorokin D.Y."/>
            <person name="Elcheninov A.G."/>
            <person name="Khizhniak T.V."/>
            <person name="Kolganova T.V."/>
            <person name="Kublanov I.V."/>
        </authorList>
    </citation>
    <scope>NUCLEOTIDE SEQUENCE</scope>
    <source>
        <strain evidence="11 13">HArc-curdl5-1</strain>
        <strain evidence="12">HArc-curdl7</strain>
    </source>
</reference>
<evidence type="ECO:0000256" key="6">
    <source>
        <dbReference type="ARBA" id="ARBA00022692"/>
    </source>
</evidence>
<keyword evidence="8 9" id="KW-0472">Membrane</keyword>
<dbReference type="PANTHER" id="PTHR30183">
    <property type="entry name" value="MOLYBDENUM TRANSPORT SYSTEM PERMEASE PROTEIN MODB"/>
    <property type="match status" value="1"/>
</dbReference>
<feature type="transmembrane region" description="Helical" evidence="9">
    <location>
        <begin position="17"/>
        <end position="40"/>
    </location>
</feature>
<comment type="caution">
    <text evidence="12">The sequence shown here is derived from an EMBL/GenBank/DDBJ whole genome shotgun (WGS) entry which is preliminary data.</text>
</comment>
<accession>A0AAE3I8W9</accession>
<dbReference type="InterPro" id="IPR006469">
    <property type="entry name" value="NifC_ABC_porter"/>
</dbReference>
<dbReference type="EMBL" id="JAOPKD010000001">
    <property type="protein sequence ID" value="MCU4725547.1"/>
    <property type="molecule type" value="Genomic_DNA"/>
</dbReference>
<dbReference type="CDD" id="cd06261">
    <property type="entry name" value="TM_PBP2"/>
    <property type="match status" value="1"/>
</dbReference>
<name>A0AAE3I8W9_9EURY</name>
<protein>
    <submittedName>
        <fullName evidence="12">ABC transporter permease</fullName>
    </submittedName>
</protein>
<keyword evidence="4" id="KW-1003">Cell membrane</keyword>
<keyword evidence="5" id="KW-0500">Molybdenum</keyword>
<evidence type="ECO:0000313" key="13">
    <source>
        <dbReference type="Proteomes" id="UP001208186"/>
    </source>
</evidence>
<comment type="subcellular location">
    <subcellularLocation>
        <location evidence="1 9">Cell membrane</location>
        <topology evidence="1 9">Multi-pass membrane protein</topology>
    </subcellularLocation>
</comment>
<evidence type="ECO:0000256" key="7">
    <source>
        <dbReference type="ARBA" id="ARBA00022989"/>
    </source>
</evidence>
<evidence type="ECO:0000313" key="12">
    <source>
        <dbReference type="EMBL" id="MCU4725547.1"/>
    </source>
</evidence>
<feature type="transmembrane region" description="Helical" evidence="9">
    <location>
        <begin position="187"/>
        <end position="206"/>
    </location>
</feature>
<keyword evidence="6 9" id="KW-0812">Transmembrane</keyword>
<proteinExistence type="inferred from homology"/>
<dbReference type="PROSITE" id="PS50928">
    <property type="entry name" value="ABC_TM1"/>
    <property type="match status" value="1"/>
</dbReference>
<feature type="domain" description="ABC transmembrane type-1" evidence="10">
    <location>
        <begin position="60"/>
        <end position="259"/>
    </location>
</feature>
<dbReference type="Pfam" id="PF00528">
    <property type="entry name" value="BPD_transp_1"/>
    <property type="match status" value="1"/>
</dbReference>
<evidence type="ECO:0000313" key="14">
    <source>
        <dbReference type="Proteomes" id="UP001209746"/>
    </source>
</evidence>
<evidence type="ECO:0000256" key="9">
    <source>
        <dbReference type="RuleBase" id="RU363032"/>
    </source>
</evidence>
<evidence type="ECO:0000259" key="10">
    <source>
        <dbReference type="PROSITE" id="PS50928"/>
    </source>
</evidence>
<feature type="transmembrane region" description="Helical" evidence="9">
    <location>
        <begin position="242"/>
        <end position="263"/>
    </location>
</feature>
<dbReference type="Proteomes" id="UP001208186">
    <property type="component" value="Unassembled WGS sequence"/>
</dbReference>
<evidence type="ECO:0000256" key="5">
    <source>
        <dbReference type="ARBA" id="ARBA00022505"/>
    </source>
</evidence>
<dbReference type="RefSeq" id="WP_315907609.1">
    <property type="nucleotide sequence ID" value="NZ_JAOPKC010000001.1"/>
</dbReference>
<evidence type="ECO:0000256" key="3">
    <source>
        <dbReference type="ARBA" id="ARBA00022448"/>
    </source>
</evidence>
<dbReference type="GO" id="GO:0005886">
    <property type="term" value="C:plasma membrane"/>
    <property type="evidence" value="ECO:0007669"/>
    <property type="project" value="UniProtKB-SubCell"/>
</dbReference>
<dbReference type="SUPFAM" id="SSF161098">
    <property type="entry name" value="MetI-like"/>
    <property type="match status" value="1"/>
</dbReference>
<feature type="transmembrane region" description="Helical" evidence="9">
    <location>
        <begin position="140"/>
        <end position="166"/>
    </location>
</feature>
<dbReference type="Proteomes" id="UP001209746">
    <property type="component" value="Unassembled WGS sequence"/>
</dbReference>
<gene>
    <name evidence="12" type="ORF">OB914_00965</name>
    <name evidence="11" type="ORF">OB916_02055</name>
</gene>
<keyword evidence="3 9" id="KW-0813">Transport</keyword>
<dbReference type="InterPro" id="IPR000515">
    <property type="entry name" value="MetI-like"/>
</dbReference>
<dbReference type="EMBL" id="JAOPKC010000001">
    <property type="protein sequence ID" value="MCU4716848.1"/>
    <property type="molecule type" value="Genomic_DNA"/>
</dbReference>
<evidence type="ECO:0000313" key="11">
    <source>
        <dbReference type="EMBL" id="MCU4716848.1"/>
    </source>
</evidence>
<evidence type="ECO:0000256" key="1">
    <source>
        <dbReference type="ARBA" id="ARBA00004651"/>
    </source>
</evidence>
<keyword evidence="13" id="KW-1185">Reference proteome</keyword>
<evidence type="ECO:0000256" key="4">
    <source>
        <dbReference type="ARBA" id="ARBA00022475"/>
    </source>
</evidence>
<evidence type="ECO:0000256" key="8">
    <source>
        <dbReference type="ARBA" id="ARBA00023136"/>
    </source>
</evidence>
<dbReference type="GO" id="GO:0022857">
    <property type="term" value="F:transmembrane transporter activity"/>
    <property type="evidence" value="ECO:0007669"/>
    <property type="project" value="InterPro"/>
</dbReference>
<dbReference type="NCBIfam" id="TIGR01581">
    <property type="entry name" value="Mo_ABC_porter"/>
    <property type="match status" value="1"/>
</dbReference>
<dbReference type="Gene3D" id="1.10.3720.10">
    <property type="entry name" value="MetI-like"/>
    <property type="match status" value="1"/>
</dbReference>
<dbReference type="AlphaFoldDB" id="A0AAE3I8W9"/>
<keyword evidence="7 9" id="KW-1133">Transmembrane helix</keyword>